<accession>A0ABZ2N560</accession>
<keyword evidence="3" id="KW-1185">Reference proteome</keyword>
<evidence type="ECO:0000259" key="1">
    <source>
        <dbReference type="PROSITE" id="PS51500"/>
    </source>
</evidence>
<dbReference type="EMBL" id="CP147404">
    <property type="protein sequence ID" value="WXB92858.1"/>
    <property type="molecule type" value="Genomic_DNA"/>
</dbReference>
<evidence type="ECO:0000313" key="2">
    <source>
        <dbReference type="EMBL" id="WXB92858.1"/>
    </source>
</evidence>
<sequence>MGNVQLIDQEWIDLMLEAKKLGLTLEEVREFIEGEKLGLQKVEST</sequence>
<dbReference type="SUPFAM" id="SSF47406">
    <property type="entry name" value="SinR repressor dimerisation domain-like"/>
    <property type="match status" value="1"/>
</dbReference>
<feature type="domain" description="Sin" evidence="1">
    <location>
        <begin position="1"/>
        <end position="36"/>
    </location>
</feature>
<dbReference type="RefSeq" id="WP_338751797.1">
    <property type="nucleotide sequence ID" value="NZ_CP147404.1"/>
</dbReference>
<protein>
    <submittedName>
        <fullName evidence="2">Anti-repressor SinI family protein</fullName>
    </submittedName>
</protein>
<reference evidence="2 3" key="1">
    <citation type="submission" date="2024-02" db="EMBL/GenBank/DDBJ databases">
        <title>Seven novel Bacillus-like species.</title>
        <authorList>
            <person name="Liu G."/>
        </authorList>
    </citation>
    <scope>NUCLEOTIDE SEQUENCE [LARGE SCALE GENOMIC DNA]</scope>
    <source>
        <strain evidence="2 3">FJAT-52991</strain>
    </source>
</reference>
<dbReference type="Proteomes" id="UP001387364">
    <property type="component" value="Chromosome"/>
</dbReference>
<dbReference type="PROSITE" id="PS51500">
    <property type="entry name" value="SIN"/>
    <property type="match status" value="1"/>
</dbReference>
<proteinExistence type="predicted"/>
<name>A0ABZ2N560_9BACI</name>
<gene>
    <name evidence="2" type="ORF">WDJ61_16775</name>
</gene>
<dbReference type="InterPro" id="IPR036281">
    <property type="entry name" value="SinR/SinI_dimer_dom_sf"/>
</dbReference>
<dbReference type="InterPro" id="IPR010981">
    <property type="entry name" value="SinR/SinI_dimer_dom"/>
</dbReference>
<dbReference type="Pfam" id="PF08671">
    <property type="entry name" value="SinI"/>
    <property type="match status" value="1"/>
</dbReference>
<organism evidence="2 3">
    <name type="scientific">Bacillus kandeliae</name>
    <dbReference type="NCBI Taxonomy" id="3129297"/>
    <lineage>
        <taxon>Bacteria</taxon>
        <taxon>Bacillati</taxon>
        <taxon>Bacillota</taxon>
        <taxon>Bacilli</taxon>
        <taxon>Bacillales</taxon>
        <taxon>Bacillaceae</taxon>
        <taxon>Bacillus</taxon>
    </lineage>
</organism>
<evidence type="ECO:0000313" key="3">
    <source>
        <dbReference type="Proteomes" id="UP001387364"/>
    </source>
</evidence>